<dbReference type="EMBL" id="JANBPU010000133">
    <property type="protein sequence ID" value="KAJ1915720.1"/>
    <property type="molecule type" value="Genomic_DNA"/>
</dbReference>
<dbReference type="AlphaFoldDB" id="A0A9W8DN88"/>
<accession>A0A9W8DN88</accession>
<reference evidence="1" key="1">
    <citation type="submission" date="2022-07" db="EMBL/GenBank/DDBJ databases">
        <title>Phylogenomic reconstructions and comparative analyses of Kickxellomycotina fungi.</title>
        <authorList>
            <person name="Reynolds N.K."/>
            <person name="Stajich J.E."/>
            <person name="Barry K."/>
            <person name="Grigoriev I.V."/>
            <person name="Crous P."/>
            <person name="Smith M.E."/>
        </authorList>
    </citation>
    <scope>NUCLEOTIDE SEQUENCE</scope>
    <source>
        <strain evidence="1">NBRC 100468</strain>
    </source>
</reference>
<organism evidence="1 2">
    <name type="scientific">Mycoemilia scoparia</name>
    <dbReference type="NCBI Taxonomy" id="417184"/>
    <lineage>
        <taxon>Eukaryota</taxon>
        <taxon>Fungi</taxon>
        <taxon>Fungi incertae sedis</taxon>
        <taxon>Zoopagomycota</taxon>
        <taxon>Kickxellomycotina</taxon>
        <taxon>Kickxellomycetes</taxon>
        <taxon>Kickxellales</taxon>
        <taxon>Kickxellaceae</taxon>
        <taxon>Mycoemilia</taxon>
    </lineage>
</organism>
<evidence type="ECO:0000313" key="2">
    <source>
        <dbReference type="Proteomes" id="UP001150538"/>
    </source>
</evidence>
<proteinExistence type="predicted"/>
<dbReference type="Proteomes" id="UP001150538">
    <property type="component" value="Unassembled WGS sequence"/>
</dbReference>
<protein>
    <submittedName>
        <fullName evidence="1">Uncharacterized protein</fullName>
    </submittedName>
</protein>
<name>A0A9W8DN88_9FUNG</name>
<comment type="caution">
    <text evidence="1">The sequence shown here is derived from an EMBL/GenBank/DDBJ whole genome shotgun (WGS) entry which is preliminary data.</text>
</comment>
<evidence type="ECO:0000313" key="1">
    <source>
        <dbReference type="EMBL" id="KAJ1915720.1"/>
    </source>
</evidence>
<sequence length="251" mass="27933">MPLLGTKLLPIKGWDARRSFELFKSVVDCPTLLRLSSVHNLQGASVPKRLQSTLSLLYAQYTLWNSKDAAAGLSMVKNPSYLENFCLINIKSPSDKVTFSQWSQISNTWPAYSPYAPPKPPLAFDPLPAPLSLSFKKMWTSLFNAKIPPNLRMSQWCFFHGTLPYSQEYGGSCPCGVSPEIVSHLFGECPKYSVVHDKFLSSWVSATKTILSLLIDSGTNPQLTDTDVMQFLKESLSQLTDTPPTALHKDV</sequence>
<gene>
    <name evidence="1" type="ORF">H4219_004163</name>
</gene>
<keyword evidence="2" id="KW-1185">Reference proteome</keyword>